<feature type="domain" description="3'-5' exonuclease" evidence="2">
    <location>
        <begin position="332"/>
        <end position="525"/>
    </location>
</feature>
<name>A0AAV9VND1_9PEZI</name>
<organism evidence="3 4">
    <name type="scientific">Orbilia blumenaviensis</name>
    <dbReference type="NCBI Taxonomy" id="1796055"/>
    <lineage>
        <taxon>Eukaryota</taxon>
        <taxon>Fungi</taxon>
        <taxon>Dikarya</taxon>
        <taxon>Ascomycota</taxon>
        <taxon>Pezizomycotina</taxon>
        <taxon>Orbiliomycetes</taxon>
        <taxon>Orbiliales</taxon>
        <taxon>Orbiliaceae</taxon>
        <taxon>Orbilia</taxon>
    </lineage>
</organism>
<dbReference type="SMART" id="SM00474">
    <property type="entry name" value="35EXOc"/>
    <property type="match status" value="1"/>
</dbReference>
<dbReference type="Pfam" id="PF01612">
    <property type="entry name" value="DNA_pol_A_exo1"/>
    <property type="match status" value="1"/>
</dbReference>
<dbReference type="GO" id="GO:0006139">
    <property type="term" value="P:nucleobase-containing compound metabolic process"/>
    <property type="evidence" value="ECO:0007669"/>
    <property type="project" value="InterPro"/>
</dbReference>
<dbReference type="InterPro" id="IPR012337">
    <property type="entry name" value="RNaseH-like_sf"/>
</dbReference>
<feature type="region of interest" description="Disordered" evidence="1">
    <location>
        <begin position="722"/>
        <end position="852"/>
    </location>
</feature>
<feature type="compositionally biased region" description="Basic residues" evidence="1">
    <location>
        <begin position="808"/>
        <end position="821"/>
    </location>
</feature>
<dbReference type="InterPro" id="IPR052408">
    <property type="entry name" value="Exonuclease_MUT-7-like"/>
</dbReference>
<feature type="compositionally biased region" description="Basic and acidic residues" evidence="1">
    <location>
        <begin position="722"/>
        <end position="731"/>
    </location>
</feature>
<keyword evidence="4" id="KW-1185">Reference proteome</keyword>
<feature type="compositionally biased region" description="Polar residues" evidence="1">
    <location>
        <begin position="164"/>
        <end position="177"/>
    </location>
</feature>
<dbReference type="Proteomes" id="UP001373714">
    <property type="component" value="Unassembled WGS sequence"/>
</dbReference>
<feature type="region of interest" description="Disordered" evidence="1">
    <location>
        <begin position="38"/>
        <end position="185"/>
    </location>
</feature>
<feature type="compositionally biased region" description="Polar residues" evidence="1">
    <location>
        <begin position="779"/>
        <end position="790"/>
    </location>
</feature>
<reference evidence="3 4" key="1">
    <citation type="submission" date="2019-10" db="EMBL/GenBank/DDBJ databases">
        <authorList>
            <person name="Palmer J.M."/>
        </authorList>
    </citation>
    <scope>NUCLEOTIDE SEQUENCE [LARGE SCALE GENOMIC DNA]</scope>
    <source>
        <strain evidence="3 4">TWF730</strain>
    </source>
</reference>
<dbReference type="InterPro" id="IPR002562">
    <property type="entry name" value="3'-5'_exonuclease_dom"/>
</dbReference>
<evidence type="ECO:0000313" key="3">
    <source>
        <dbReference type="EMBL" id="KAK6362843.1"/>
    </source>
</evidence>
<dbReference type="PANTHER" id="PTHR47765:SF2">
    <property type="entry name" value="EXONUCLEASE MUT-7 HOMOLOG"/>
    <property type="match status" value="1"/>
</dbReference>
<sequence length="918" mass="100229">MSRRLRTFQVRTATTSIGRPVARCCFHSIIMEDQTFSGSGSGGASGNSNNDGNGSGGVTTTAAGQAGAANTTNNPAKMASPLTTAYPSSSASPSSPFSNPNPSPMTPTTPSNARRLWNPARGIVFAPSPMTPVSPFTPTTPLSRGFKTRSPRKLSVDTPAAGDSSGSTSDIVQSPTITHVRPRNNYVPKPDWADLMNLTSDGKEKEVVPAGFDALQDDILADSATEGPLGEVKSLQDALEATEGETGADTSAFVEEDEGDQYEDPGIQRVKTPEGVEILMWKNAPIVYTEENDPYIPLIYQAAEEVLKAAVKSKSNFDMRHYVNAEGQPPTIHYVTDVNDMEEISKLFENDKAIGFDMEWVMNSFLKPTSSDKEIRTSASVIQISNQERVAIFHLAKFPATTKKFLAPTLKKIIEDPNILKTGVAIKGDMTRLSMVINVSPAGILELSSFHSLIFAAERNELPTGKKLPVSLTALCEEHLKLPLDKGDVRTSNWSRLLNDEQKEYAANDAYASFRIYAALEERRCALDPRPELPPRQAVNHEETIEAYHKRKALAAAKKDDTTPKKPSIIRVPKDAGPQLVKAYDWVKEYAKSKPGGILDTSAANIRCYALWHHQTLDVDDTAAACRDPPLAGTYVAQCILEAILVEKLPYDATRLLWVLRDLSKEASPRFYPLKLEATTRVKEEQVAAKEKAAANSKTAWKHVSLQGWNLDGVESLTERPDSRLVERAKGPAEAFSTRFERKARPKVPESPEISYHLHDSSLAKPNRDSLRHVGKKNGGSSNNTASQIDGANEELPLQGGPGNSFKAGKKGTRTLIRKTGARNNPTESSDEAGTPMKRTRSSPTPTVYRRVSLSSEETKISFSSGELGEVLGGLSETKVRVIEEDALSLRESKSEPNLVPKRPVWIGVPSRRRKDDS</sequence>
<dbReference type="CDD" id="cd06141">
    <property type="entry name" value="WRN_exo"/>
    <property type="match status" value="1"/>
</dbReference>
<feature type="compositionally biased region" description="Low complexity" evidence="1">
    <location>
        <begin position="46"/>
        <end position="98"/>
    </location>
</feature>
<feature type="compositionally biased region" description="Basic and acidic residues" evidence="1">
    <location>
        <begin position="739"/>
        <end position="772"/>
    </location>
</feature>
<evidence type="ECO:0000259" key="2">
    <source>
        <dbReference type="SMART" id="SM00474"/>
    </source>
</evidence>
<dbReference type="EMBL" id="JAVHNS010000001">
    <property type="protein sequence ID" value="KAK6362843.1"/>
    <property type="molecule type" value="Genomic_DNA"/>
</dbReference>
<evidence type="ECO:0000313" key="4">
    <source>
        <dbReference type="Proteomes" id="UP001373714"/>
    </source>
</evidence>
<dbReference type="SUPFAM" id="SSF53098">
    <property type="entry name" value="Ribonuclease H-like"/>
    <property type="match status" value="1"/>
</dbReference>
<dbReference type="GO" id="GO:0003676">
    <property type="term" value="F:nucleic acid binding"/>
    <property type="evidence" value="ECO:0007669"/>
    <property type="project" value="InterPro"/>
</dbReference>
<evidence type="ECO:0000256" key="1">
    <source>
        <dbReference type="SAM" id="MobiDB-lite"/>
    </source>
</evidence>
<comment type="caution">
    <text evidence="3">The sequence shown here is derived from an EMBL/GenBank/DDBJ whole genome shotgun (WGS) entry which is preliminary data.</text>
</comment>
<dbReference type="PANTHER" id="PTHR47765">
    <property type="entry name" value="3'-5' EXONUCLEASE DOMAIN-CONTAINING PROTEIN"/>
    <property type="match status" value="1"/>
</dbReference>
<dbReference type="GO" id="GO:0008408">
    <property type="term" value="F:3'-5' exonuclease activity"/>
    <property type="evidence" value="ECO:0007669"/>
    <property type="project" value="InterPro"/>
</dbReference>
<dbReference type="InterPro" id="IPR036397">
    <property type="entry name" value="RNaseH_sf"/>
</dbReference>
<dbReference type="AlphaFoldDB" id="A0AAV9VND1"/>
<dbReference type="Gene3D" id="3.30.420.10">
    <property type="entry name" value="Ribonuclease H-like superfamily/Ribonuclease H"/>
    <property type="match status" value="1"/>
</dbReference>
<proteinExistence type="predicted"/>
<accession>A0AAV9VND1</accession>
<gene>
    <name evidence="3" type="ORF">TWF730_000296</name>
</gene>
<protein>
    <recommendedName>
        <fullName evidence="2">3'-5' exonuclease domain-containing protein</fullName>
    </recommendedName>
</protein>